<feature type="transmembrane region" description="Helical" evidence="1">
    <location>
        <begin position="246"/>
        <end position="266"/>
    </location>
</feature>
<dbReference type="Proteomes" id="UP001430377">
    <property type="component" value="Unassembled WGS sequence"/>
</dbReference>
<keyword evidence="1" id="KW-1133">Transmembrane helix</keyword>
<feature type="transmembrane region" description="Helical" evidence="1">
    <location>
        <begin position="211"/>
        <end position="234"/>
    </location>
</feature>
<dbReference type="EMBL" id="RKLR01000001">
    <property type="protein sequence ID" value="MBX0321709.1"/>
    <property type="molecule type" value="Genomic_DNA"/>
</dbReference>
<protein>
    <submittedName>
        <fullName evidence="3">MFS transporter</fullName>
    </submittedName>
</protein>
<feature type="transmembrane region" description="Helical" evidence="1">
    <location>
        <begin position="361"/>
        <end position="380"/>
    </location>
</feature>
<dbReference type="Gene3D" id="1.20.1250.20">
    <property type="entry name" value="MFS general substrate transporter like domains"/>
    <property type="match status" value="2"/>
</dbReference>
<dbReference type="InterPro" id="IPR011701">
    <property type="entry name" value="MFS"/>
</dbReference>
<feature type="transmembrane region" description="Helical" evidence="1">
    <location>
        <begin position="72"/>
        <end position="93"/>
    </location>
</feature>
<feature type="transmembrane region" description="Helical" evidence="1">
    <location>
        <begin position="138"/>
        <end position="159"/>
    </location>
</feature>
<keyword evidence="1" id="KW-0472">Membrane</keyword>
<reference evidence="3 4" key="1">
    <citation type="submission" date="2021-06" db="EMBL/GenBank/DDBJ databases">
        <title>Halomicroarcula sp. a new haloarchaeum isolated from saline soil.</title>
        <authorList>
            <person name="Duran-Viseras A."/>
            <person name="Sanchez-Porro C."/>
            <person name="Ventosa A."/>
        </authorList>
    </citation>
    <scope>NUCLEOTIDE SEQUENCE [LARGE SCALE GENOMIC DNA]</scope>
    <source>
        <strain evidence="3 4">F13</strain>
    </source>
</reference>
<dbReference type="PROSITE" id="PS50850">
    <property type="entry name" value="MFS"/>
    <property type="match status" value="1"/>
</dbReference>
<dbReference type="Pfam" id="PF07690">
    <property type="entry name" value="MFS_1"/>
    <property type="match status" value="2"/>
</dbReference>
<sequence>MSARRERVVLAGVVFAVLLAQVLLYPGVDTLVRALGATTELDASMWFLAVEFGAFVAFAGVWGVVSDATGRRVPFIVTGALGGAVFYVTLAWLPTQVPISFDGILVLRALQGAMTIAAFSLAMTMLMDLTGGHGKNMGAAGIAIGAGTALGAPLGGQLYGVSPTLPLYAASALLFAVAALATLVTDRAPSNTDGRLAAVTARLRETPALGIPYAFGFIDRFTAGFFALVGTLYFREVFALTPGETGLMLALFFAPFALLQYPFGVLSDSIGRTVPIVAGSSLYGLAVVGVGLAPTVTTAGVAMVVVGVIGALMAPATMALVTDLAGESGRGTAMAGFNAFGSVGFLAGILVGGFVAGEFGYLAAFIVAGGAELALAMVSLPRLLALDVPTADRPAD</sequence>
<dbReference type="AlphaFoldDB" id="A0AAW4PKK5"/>
<feature type="transmembrane region" description="Helical" evidence="1">
    <location>
        <begin position="43"/>
        <end position="65"/>
    </location>
</feature>
<feature type="transmembrane region" description="Helical" evidence="1">
    <location>
        <begin position="299"/>
        <end position="321"/>
    </location>
</feature>
<feature type="domain" description="Major facilitator superfamily (MFS) profile" evidence="2">
    <location>
        <begin position="208"/>
        <end position="396"/>
    </location>
</feature>
<keyword evidence="1" id="KW-0812">Transmembrane</keyword>
<feature type="transmembrane region" description="Helical" evidence="1">
    <location>
        <begin position="273"/>
        <end position="293"/>
    </location>
</feature>
<accession>A0AAW4PKK5</accession>
<organism evidence="3 4">
    <name type="scientific">Haloarcula rubra</name>
    <dbReference type="NCBI Taxonomy" id="2487747"/>
    <lineage>
        <taxon>Archaea</taxon>
        <taxon>Methanobacteriati</taxon>
        <taxon>Methanobacteriota</taxon>
        <taxon>Stenosarchaea group</taxon>
        <taxon>Halobacteria</taxon>
        <taxon>Halobacteriales</taxon>
        <taxon>Haloarculaceae</taxon>
        <taxon>Haloarcula</taxon>
    </lineage>
</organism>
<dbReference type="PANTHER" id="PTHR23521">
    <property type="entry name" value="TRANSPORTER MFS SUPERFAMILY"/>
    <property type="match status" value="1"/>
</dbReference>
<dbReference type="GO" id="GO:0005886">
    <property type="term" value="C:plasma membrane"/>
    <property type="evidence" value="ECO:0007669"/>
    <property type="project" value="TreeGrafter"/>
</dbReference>
<dbReference type="InterPro" id="IPR020846">
    <property type="entry name" value="MFS_dom"/>
</dbReference>
<dbReference type="SUPFAM" id="SSF103473">
    <property type="entry name" value="MFS general substrate transporter"/>
    <property type="match status" value="1"/>
</dbReference>
<evidence type="ECO:0000256" key="1">
    <source>
        <dbReference type="SAM" id="Phobius"/>
    </source>
</evidence>
<evidence type="ECO:0000313" key="3">
    <source>
        <dbReference type="EMBL" id="MBX0321709.1"/>
    </source>
</evidence>
<comment type="caution">
    <text evidence="3">The sequence shown here is derived from an EMBL/GenBank/DDBJ whole genome shotgun (WGS) entry which is preliminary data.</text>
</comment>
<keyword evidence="4" id="KW-1185">Reference proteome</keyword>
<dbReference type="GO" id="GO:0022857">
    <property type="term" value="F:transmembrane transporter activity"/>
    <property type="evidence" value="ECO:0007669"/>
    <property type="project" value="InterPro"/>
</dbReference>
<proteinExistence type="predicted"/>
<feature type="transmembrane region" description="Helical" evidence="1">
    <location>
        <begin position="105"/>
        <end position="126"/>
    </location>
</feature>
<gene>
    <name evidence="3" type="ORF">EGH21_01565</name>
</gene>
<evidence type="ECO:0000259" key="2">
    <source>
        <dbReference type="PROSITE" id="PS50850"/>
    </source>
</evidence>
<dbReference type="RefSeq" id="WP_220616717.1">
    <property type="nucleotide sequence ID" value="NZ_RKLR01000001.1"/>
</dbReference>
<feature type="transmembrane region" description="Helical" evidence="1">
    <location>
        <begin position="165"/>
        <end position="185"/>
    </location>
</feature>
<evidence type="ECO:0000313" key="4">
    <source>
        <dbReference type="Proteomes" id="UP001430377"/>
    </source>
</evidence>
<dbReference type="PANTHER" id="PTHR23521:SF2">
    <property type="entry name" value="TRANSPORTER MFS SUPERFAMILY"/>
    <property type="match status" value="1"/>
</dbReference>
<name>A0AAW4PKK5_9EURY</name>
<dbReference type="InterPro" id="IPR036259">
    <property type="entry name" value="MFS_trans_sf"/>
</dbReference>
<feature type="transmembrane region" description="Helical" evidence="1">
    <location>
        <begin position="333"/>
        <end position="355"/>
    </location>
</feature>